<dbReference type="InterPro" id="IPR029063">
    <property type="entry name" value="SAM-dependent_MTases_sf"/>
</dbReference>
<protein>
    <submittedName>
        <fullName evidence="1">Class I SAM-dependent methyltransferase</fullName>
        <ecNumber evidence="1">2.1.-.-</ecNumber>
    </submittedName>
</protein>
<dbReference type="Proteomes" id="UP001596052">
    <property type="component" value="Unassembled WGS sequence"/>
</dbReference>
<comment type="caution">
    <text evidence="1">The sequence shown here is derived from an EMBL/GenBank/DDBJ whole genome shotgun (WGS) entry which is preliminary data.</text>
</comment>
<dbReference type="Gene3D" id="3.40.50.150">
    <property type="entry name" value="Vaccinia Virus protein VP39"/>
    <property type="match status" value="1"/>
</dbReference>
<keyword evidence="1" id="KW-0489">Methyltransferase</keyword>
<name>A0ABW0KP19_9BACT</name>
<evidence type="ECO:0000313" key="1">
    <source>
        <dbReference type="EMBL" id="MFC5455144.1"/>
    </source>
</evidence>
<dbReference type="CDD" id="cd02440">
    <property type="entry name" value="AdoMet_MTases"/>
    <property type="match status" value="1"/>
</dbReference>
<dbReference type="GO" id="GO:0008168">
    <property type="term" value="F:methyltransferase activity"/>
    <property type="evidence" value="ECO:0007669"/>
    <property type="project" value="UniProtKB-KW"/>
</dbReference>
<sequence length="244" mass="27555">MRKLLKSIKAWRKKRRSEAVKSAFGEKLEVLAGPFAGMKYHFESHGSSIVPKLVGVYEEPIAGWVAEIPQKQYDRIVDVGAAEGYYTVGFAYKNMARVVHGFDISEEARKMLERLAALNNVRDKVTVNGLCDAGKLQELAGKGALVFCDAEGAELELLNPAVVPSLLQTDMIVETHDFLKPGITNTLIERFRLTHRIEVMSDSERQWAKYSWPAMFNDRMKRGWSNEGRPKGMLWLRMLAIHSA</sequence>
<organism evidence="1 2">
    <name type="scientific">Prosthecobacter fluviatilis</name>
    <dbReference type="NCBI Taxonomy" id="445931"/>
    <lineage>
        <taxon>Bacteria</taxon>
        <taxon>Pseudomonadati</taxon>
        <taxon>Verrucomicrobiota</taxon>
        <taxon>Verrucomicrobiia</taxon>
        <taxon>Verrucomicrobiales</taxon>
        <taxon>Verrucomicrobiaceae</taxon>
        <taxon>Prosthecobacter</taxon>
    </lineage>
</organism>
<gene>
    <name evidence="1" type="ORF">ACFQDI_09785</name>
</gene>
<keyword evidence="2" id="KW-1185">Reference proteome</keyword>
<proteinExistence type="predicted"/>
<reference evidence="2" key="1">
    <citation type="journal article" date="2019" name="Int. J. Syst. Evol. Microbiol.">
        <title>The Global Catalogue of Microorganisms (GCM) 10K type strain sequencing project: providing services to taxonomists for standard genome sequencing and annotation.</title>
        <authorList>
            <consortium name="The Broad Institute Genomics Platform"/>
            <consortium name="The Broad Institute Genome Sequencing Center for Infectious Disease"/>
            <person name="Wu L."/>
            <person name="Ma J."/>
        </authorList>
    </citation>
    <scope>NUCLEOTIDE SEQUENCE [LARGE SCALE GENOMIC DNA]</scope>
    <source>
        <strain evidence="2">CGMCC 4.1469</strain>
    </source>
</reference>
<keyword evidence="1" id="KW-0808">Transferase</keyword>
<evidence type="ECO:0000313" key="2">
    <source>
        <dbReference type="Proteomes" id="UP001596052"/>
    </source>
</evidence>
<dbReference type="RefSeq" id="WP_377165936.1">
    <property type="nucleotide sequence ID" value="NZ_JBHSMQ010000003.1"/>
</dbReference>
<dbReference type="GO" id="GO:0032259">
    <property type="term" value="P:methylation"/>
    <property type="evidence" value="ECO:0007669"/>
    <property type="project" value="UniProtKB-KW"/>
</dbReference>
<dbReference type="EMBL" id="JBHSMQ010000003">
    <property type="protein sequence ID" value="MFC5455144.1"/>
    <property type="molecule type" value="Genomic_DNA"/>
</dbReference>
<dbReference type="SUPFAM" id="SSF53335">
    <property type="entry name" value="S-adenosyl-L-methionine-dependent methyltransferases"/>
    <property type="match status" value="1"/>
</dbReference>
<accession>A0ABW0KP19</accession>
<dbReference type="EC" id="2.1.-.-" evidence="1"/>